<dbReference type="OrthoDB" id="7289984at2759"/>
<evidence type="ECO:0000256" key="4">
    <source>
        <dbReference type="ARBA" id="ARBA00026118"/>
    </source>
</evidence>
<evidence type="ECO:0000256" key="1">
    <source>
        <dbReference type="ARBA" id="ARBA00006484"/>
    </source>
</evidence>
<dbReference type="Pfam" id="PF00106">
    <property type="entry name" value="adh_short"/>
    <property type="match status" value="1"/>
</dbReference>
<name>A0A8J1Y2L8_OWEFU</name>
<dbReference type="PROSITE" id="PS00061">
    <property type="entry name" value="ADH_SHORT"/>
    <property type="match status" value="1"/>
</dbReference>
<evidence type="ECO:0000313" key="5">
    <source>
        <dbReference type="EMBL" id="CAH1780752.1"/>
    </source>
</evidence>
<keyword evidence="6" id="KW-1185">Reference proteome</keyword>
<proteinExistence type="inferred from homology"/>
<organism evidence="5 6">
    <name type="scientific">Owenia fusiformis</name>
    <name type="common">Polychaete worm</name>
    <dbReference type="NCBI Taxonomy" id="6347"/>
    <lineage>
        <taxon>Eukaryota</taxon>
        <taxon>Metazoa</taxon>
        <taxon>Spiralia</taxon>
        <taxon>Lophotrochozoa</taxon>
        <taxon>Annelida</taxon>
        <taxon>Polychaeta</taxon>
        <taxon>Sedentaria</taxon>
        <taxon>Canalipalpata</taxon>
        <taxon>Sabellida</taxon>
        <taxon>Oweniida</taxon>
        <taxon>Oweniidae</taxon>
        <taxon>Owenia</taxon>
    </lineage>
</organism>
<reference evidence="5" key="1">
    <citation type="submission" date="2022-03" db="EMBL/GenBank/DDBJ databases">
        <authorList>
            <person name="Martin C."/>
        </authorList>
    </citation>
    <scope>NUCLEOTIDE SEQUENCE</scope>
</reference>
<dbReference type="GO" id="GO:0004090">
    <property type="term" value="F:carbonyl reductase (NADPH) activity"/>
    <property type="evidence" value="ECO:0007669"/>
    <property type="project" value="UniProtKB-EC"/>
</dbReference>
<dbReference type="InterPro" id="IPR036291">
    <property type="entry name" value="NAD(P)-bd_dom_sf"/>
</dbReference>
<dbReference type="EMBL" id="CAIIXF020000004">
    <property type="protein sequence ID" value="CAH1780752.1"/>
    <property type="molecule type" value="Genomic_DNA"/>
</dbReference>
<dbReference type="Gene3D" id="3.40.50.720">
    <property type="entry name" value="NAD(P)-binding Rossmann-like Domain"/>
    <property type="match status" value="1"/>
</dbReference>
<evidence type="ECO:0000256" key="3">
    <source>
        <dbReference type="ARBA" id="ARBA00023002"/>
    </source>
</evidence>
<dbReference type="Proteomes" id="UP000749559">
    <property type="component" value="Unassembled WGS sequence"/>
</dbReference>
<protein>
    <recommendedName>
        <fullName evidence="4">carbonyl reductase (NADPH)</fullName>
        <ecNumber evidence="4">1.1.1.184</ecNumber>
    </recommendedName>
</protein>
<keyword evidence="3" id="KW-0560">Oxidoreductase</keyword>
<dbReference type="InterPro" id="IPR002347">
    <property type="entry name" value="SDR_fam"/>
</dbReference>
<dbReference type="SUPFAM" id="SSF51735">
    <property type="entry name" value="NAD(P)-binding Rossmann-fold domains"/>
    <property type="match status" value="1"/>
</dbReference>
<dbReference type="InterPro" id="IPR020904">
    <property type="entry name" value="Sc_DH/Rdtase_CS"/>
</dbReference>
<dbReference type="AlphaFoldDB" id="A0A8J1Y2L8"/>
<comment type="similarity">
    <text evidence="1">Belongs to the short-chain dehydrogenases/reductases (SDR) family.</text>
</comment>
<evidence type="ECO:0000313" key="6">
    <source>
        <dbReference type="Proteomes" id="UP000749559"/>
    </source>
</evidence>
<keyword evidence="2" id="KW-0521">NADP</keyword>
<dbReference type="EC" id="1.1.1.184" evidence="4"/>
<accession>A0A8J1Y2L8</accession>
<dbReference type="PANTHER" id="PTHR43963:SF4">
    <property type="entry name" value="CARBONYL REDUCTASE (NADPH)"/>
    <property type="match status" value="1"/>
</dbReference>
<sequence>MTQRKVAVVTGSNKGIGFGIVRGLCKKFDGDVYLTARDETRGQEAVASLEKEGLKPKFHQLNIDDLASIQRLRDFLKSTYGGLDVLVNNAAIAYKAAATEPFSEQAEVSCRVNVFGVINTCNELFPLLRPHARVVHVSSFVAKMVTDKNATVKKIFGDSKLTQEGLIDLVNDFVKCAKAGNHEAKGYANTAYGMTKVAVSALTGIQQQQFNKDPREDIIVNSADPGYVNTDMSSGKGKKTIDQGAIEPLACALLPANVGAPKGETITSGTKVLPVF</sequence>
<dbReference type="PANTHER" id="PTHR43963">
    <property type="entry name" value="CARBONYL REDUCTASE 1-RELATED"/>
    <property type="match status" value="1"/>
</dbReference>
<comment type="caution">
    <text evidence="5">The sequence shown here is derived from an EMBL/GenBank/DDBJ whole genome shotgun (WGS) entry which is preliminary data.</text>
</comment>
<dbReference type="InterPro" id="IPR045313">
    <property type="entry name" value="CBR1-like"/>
</dbReference>
<dbReference type="CDD" id="cd05324">
    <property type="entry name" value="carb_red_PTCR-like_SDR_c"/>
    <property type="match status" value="1"/>
</dbReference>
<evidence type="ECO:0000256" key="2">
    <source>
        <dbReference type="ARBA" id="ARBA00022857"/>
    </source>
</evidence>
<gene>
    <name evidence="5" type="ORF">OFUS_LOCUS7402</name>
</gene>
<dbReference type="PRINTS" id="PR00081">
    <property type="entry name" value="GDHRDH"/>
</dbReference>